<keyword evidence="2 4" id="KW-0418">Kinase</keyword>
<dbReference type="EMBL" id="CP003825">
    <property type="protein sequence ID" value="AFR95282.1"/>
    <property type="molecule type" value="Genomic_DNA"/>
</dbReference>
<evidence type="ECO:0000256" key="2">
    <source>
        <dbReference type="ARBA" id="ARBA00022777"/>
    </source>
</evidence>
<dbReference type="GO" id="GO:0019563">
    <property type="term" value="P:glycerol catabolic process"/>
    <property type="evidence" value="ECO:0007669"/>
    <property type="project" value="TreeGrafter"/>
</dbReference>
<dbReference type="VEuPathDB" id="FungiDB:CNAG_02551"/>
<name>J9VLC1_CRYN9</name>
<keyword evidence="1" id="KW-0808">Transferase</keyword>
<dbReference type="Proteomes" id="UP000010091">
    <property type="component" value="Chromosome 6"/>
</dbReference>
<evidence type="ECO:0000259" key="3">
    <source>
        <dbReference type="PROSITE" id="PS51480"/>
    </source>
</evidence>
<dbReference type="PANTHER" id="PTHR28629">
    <property type="entry name" value="TRIOKINASE/FMN CYCLASE"/>
    <property type="match status" value="1"/>
</dbReference>
<dbReference type="SUPFAM" id="SSF101473">
    <property type="entry name" value="DhaL-like"/>
    <property type="match status" value="1"/>
</dbReference>
<dbReference type="KEGG" id="cng:CNAG_02551"/>
<dbReference type="SMART" id="SM01120">
    <property type="entry name" value="Dak2"/>
    <property type="match status" value="1"/>
</dbReference>
<gene>
    <name evidence="4" type="ORF">CNAG_02551</name>
</gene>
<dbReference type="InterPro" id="IPR050861">
    <property type="entry name" value="Dihydroxyacetone_Kinase"/>
</dbReference>
<dbReference type="GeneID" id="23886165"/>
<accession>J9VLC1</accession>
<dbReference type="PANTHER" id="PTHR28629:SF14">
    <property type="entry name" value="DIHYDROXYACETONE KINASE 1"/>
    <property type="match status" value="1"/>
</dbReference>
<evidence type="ECO:0000313" key="4">
    <source>
        <dbReference type="EMBL" id="AFR95282.1"/>
    </source>
</evidence>
<dbReference type="RefSeq" id="XP_012050227.1">
    <property type="nucleotide sequence ID" value="XM_012194837.1"/>
</dbReference>
<feature type="domain" description="DhaL" evidence="3">
    <location>
        <begin position="1"/>
        <end position="174"/>
    </location>
</feature>
<dbReference type="Gene3D" id="1.25.40.340">
    <property type="match status" value="2"/>
</dbReference>
<dbReference type="PROSITE" id="PS51480">
    <property type="entry name" value="DHAL"/>
    <property type="match status" value="1"/>
</dbReference>
<dbReference type="GO" id="GO:0005829">
    <property type="term" value="C:cytosol"/>
    <property type="evidence" value="ECO:0007669"/>
    <property type="project" value="TreeGrafter"/>
</dbReference>
<evidence type="ECO:0000313" key="5">
    <source>
        <dbReference type="Proteomes" id="UP000010091"/>
    </source>
</evidence>
<dbReference type="GO" id="GO:0004371">
    <property type="term" value="F:glycerone kinase activity"/>
    <property type="evidence" value="ECO:0007669"/>
    <property type="project" value="InterPro"/>
</dbReference>
<sequence length="202" mass="22212">MCISLPFLNLIYLNLKSRDRIAGDGNAGLMLRAREQKQRGITRLNASRYMSEIAEIVEEVMGGTSGSLYSIFFAGLASAFGSSDSTTLTSEIWGTCLQAALTNLYRCEALVKRNERPQDLHRVVEAALAAAYETKKLVALAGRGSYVNQEDLAKAGIPDSGAWGAWGVWRLLDGVRGYAAKEQDFLDHFTHRPLYLCDVDIS</sequence>
<proteinExistence type="predicted"/>
<dbReference type="InterPro" id="IPR004007">
    <property type="entry name" value="DhaL_dom"/>
</dbReference>
<reference evidence="4 5" key="1">
    <citation type="journal article" date="2014" name="PLoS Genet.">
        <title>Analysis of the genome and transcriptome of Cryptococcus neoformans var. grubii reveals complex RNA expression and microevolution leading to virulence attenuation.</title>
        <authorList>
            <person name="Janbon G."/>
            <person name="Ormerod K.L."/>
            <person name="Paulet D."/>
            <person name="Byrnes E.J.III."/>
            <person name="Yadav V."/>
            <person name="Chatterjee G."/>
            <person name="Mullapudi N."/>
            <person name="Hon C.C."/>
            <person name="Billmyre R.B."/>
            <person name="Brunel F."/>
            <person name="Bahn Y.S."/>
            <person name="Chen W."/>
            <person name="Chen Y."/>
            <person name="Chow E.W."/>
            <person name="Coppee J.Y."/>
            <person name="Floyd-Averette A."/>
            <person name="Gaillardin C."/>
            <person name="Gerik K.J."/>
            <person name="Goldberg J."/>
            <person name="Gonzalez-Hilarion S."/>
            <person name="Gujja S."/>
            <person name="Hamlin J.L."/>
            <person name="Hsueh Y.P."/>
            <person name="Ianiri G."/>
            <person name="Jones S."/>
            <person name="Kodira C.D."/>
            <person name="Kozubowski L."/>
            <person name="Lam W."/>
            <person name="Marra M."/>
            <person name="Mesner L.D."/>
            <person name="Mieczkowski P.A."/>
            <person name="Moyrand F."/>
            <person name="Nielsen K."/>
            <person name="Proux C."/>
            <person name="Rossignol T."/>
            <person name="Schein J.E."/>
            <person name="Sun S."/>
            <person name="Wollschlaeger C."/>
            <person name="Wood I.A."/>
            <person name="Zeng Q."/>
            <person name="Neuveglise C."/>
            <person name="Newlon C.S."/>
            <person name="Perfect J.R."/>
            <person name="Lodge J.K."/>
            <person name="Idnurm A."/>
            <person name="Stajich J.E."/>
            <person name="Kronstad J.W."/>
            <person name="Sanyal K."/>
            <person name="Heitman J."/>
            <person name="Fraser J.A."/>
            <person name="Cuomo C.A."/>
            <person name="Dietrich F.S."/>
        </authorList>
    </citation>
    <scope>NUCLEOTIDE SEQUENCE [LARGE SCALE GENOMIC DNA]</scope>
    <source>
        <strain evidence="5">H99 / ATCC 208821 / CBS 10515 / FGSC 9487</strain>
    </source>
</reference>
<keyword evidence="5" id="KW-1185">Reference proteome</keyword>
<dbReference type="HOGENOM" id="CLU_1354563_0_0_1"/>
<evidence type="ECO:0000256" key="1">
    <source>
        <dbReference type="ARBA" id="ARBA00022679"/>
    </source>
</evidence>
<dbReference type="AlphaFoldDB" id="J9VLC1"/>
<dbReference type="Pfam" id="PF02734">
    <property type="entry name" value="Dak2"/>
    <property type="match status" value="2"/>
</dbReference>
<dbReference type="SMR" id="J9VLC1"/>
<organism evidence="4 5">
    <name type="scientific">Cryptococcus neoformans (strain H99 / ATCC 208821 / CBS 10515 / FGSC 9487)</name>
    <name type="common">Cryptococcus neoformans var. grubii serotype A</name>
    <dbReference type="NCBI Taxonomy" id="235443"/>
    <lineage>
        <taxon>Eukaryota</taxon>
        <taxon>Fungi</taxon>
        <taxon>Dikarya</taxon>
        <taxon>Basidiomycota</taxon>
        <taxon>Agaricomycotina</taxon>
        <taxon>Tremellomycetes</taxon>
        <taxon>Tremellales</taxon>
        <taxon>Cryptococcaceae</taxon>
        <taxon>Cryptococcus</taxon>
        <taxon>Cryptococcus neoformans species complex</taxon>
    </lineage>
</organism>
<dbReference type="InterPro" id="IPR036117">
    <property type="entry name" value="DhaL_dom_sf"/>
</dbReference>
<protein>
    <submittedName>
        <fullName evidence="4">Dihydroxyacetone kinase 1</fullName>
    </submittedName>
</protein>